<evidence type="ECO:0000313" key="3">
    <source>
        <dbReference type="EMBL" id="SHI17670.1"/>
    </source>
</evidence>
<dbReference type="STRING" id="1121420.SAMN02746098_02814"/>
<dbReference type="InterPro" id="IPR051353">
    <property type="entry name" value="Tobamovirus_resist_UPF0261"/>
</dbReference>
<proteinExistence type="predicted"/>
<evidence type="ECO:0000259" key="1">
    <source>
        <dbReference type="Pfam" id="PF06792"/>
    </source>
</evidence>
<dbReference type="PANTHER" id="PTHR31862">
    <property type="entry name" value="UPF0261 DOMAIN PROTEIN (AFU_ORTHOLOGUE AFUA_1G10120)"/>
    <property type="match status" value="1"/>
</dbReference>
<feature type="domain" description="UPF0261" evidence="2">
    <location>
        <begin position="190"/>
        <end position="405"/>
    </location>
</feature>
<dbReference type="Pfam" id="PF23189">
    <property type="entry name" value="UPF0261_C"/>
    <property type="match status" value="1"/>
</dbReference>
<reference evidence="4" key="1">
    <citation type="submission" date="2016-11" db="EMBL/GenBank/DDBJ databases">
        <authorList>
            <person name="Varghese N."/>
            <person name="Submissions S."/>
        </authorList>
    </citation>
    <scope>NUCLEOTIDE SEQUENCE [LARGE SCALE GENOMIC DNA]</scope>
    <source>
        <strain evidence="4">DSM 15449</strain>
    </source>
</reference>
<dbReference type="RefSeq" id="WP_073030351.1">
    <property type="nucleotide sequence ID" value="NZ_FQXJ01000009.1"/>
</dbReference>
<evidence type="ECO:0000313" key="4">
    <source>
        <dbReference type="Proteomes" id="UP000183954"/>
    </source>
</evidence>
<dbReference type="PIRSF" id="PIRSF033271">
    <property type="entry name" value="UCP033271"/>
    <property type="match status" value="1"/>
</dbReference>
<dbReference type="InterPro" id="IPR044122">
    <property type="entry name" value="UPF0261_N"/>
</dbReference>
<dbReference type="Gene3D" id="3.40.50.12030">
    <property type="entry name" value="Uncharacterised protein family UPF0261, NC domain"/>
    <property type="match status" value="1"/>
</dbReference>
<gene>
    <name evidence="3" type="ORF">SAMN02746098_02814</name>
</gene>
<dbReference type="Pfam" id="PF06792">
    <property type="entry name" value="UPF0261"/>
    <property type="match status" value="1"/>
</dbReference>
<accession>A0A1M5Z0G6</accession>
<dbReference type="Gene3D" id="3.40.50.12020">
    <property type="entry name" value="Uncharacterised protein family UPF0261, NN domain"/>
    <property type="match status" value="1"/>
</dbReference>
<dbReference type="InterPro" id="IPR056778">
    <property type="entry name" value="UPF0261_C"/>
</dbReference>
<name>A0A1M5Z0G6_9FIRM</name>
<dbReference type="Proteomes" id="UP000183954">
    <property type="component" value="Unassembled WGS sequence"/>
</dbReference>
<organism evidence="3 4">
    <name type="scientific">Desulfosporosinus lacus DSM 15449</name>
    <dbReference type="NCBI Taxonomy" id="1121420"/>
    <lineage>
        <taxon>Bacteria</taxon>
        <taxon>Bacillati</taxon>
        <taxon>Bacillota</taxon>
        <taxon>Clostridia</taxon>
        <taxon>Eubacteriales</taxon>
        <taxon>Desulfitobacteriaceae</taxon>
        <taxon>Desulfosporosinus</taxon>
    </lineage>
</organism>
<dbReference type="PANTHER" id="PTHR31862:SF1">
    <property type="entry name" value="UPF0261 DOMAIN PROTEIN (AFU_ORTHOLOGUE AFUA_1G10120)"/>
    <property type="match status" value="1"/>
</dbReference>
<protein>
    <submittedName>
        <fullName evidence="3">Uncharacterized protein, UPF0261 family</fullName>
    </submittedName>
</protein>
<dbReference type="CDD" id="cd15488">
    <property type="entry name" value="Tm-1-like"/>
    <property type="match status" value="1"/>
</dbReference>
<evidence type="ECO:0000259" key="2">
    <source>
        <dbReference type="Pfam" id="PF23189"/>
    </source>
</evidence>
<keyword evidence="4" id="KW-1185">Reference proteome</keyword>
<dbReference type="NCBIfam" id="NF002674">
    <property type="entry name" value="PRK02399.1-2"/>
    <property type="match status" value="1"/>
</dbReference>
<feature type="domain" description="UPF0261" evidence="1">
    <location>
        <begin position="3"/>
        <end position="179"/>
    </location>
</feature>
<sequence length="422" mass="45934">MSKTIAILCTLDTKAAETNYLKKQIEARNCRTIIFDLGTRGQPGMPADVTREEIFALGNPAETVFSTENRVRLAEIITAGASAKLKRLYAEGKIQGVIGIGGATNSLLVTNIMRTLPFGVPKSMVSSVAASQGLASRYFGTSDITIFHSVIDFTGLNDLIRDILDQAAGAIVGMTQKSEKKVPGKEERPKDYIAMTQLSLCEETANFVRNRLEVEGYQIIGFSATGVADKAMEEMMSGEGMFKAVIDLAPGGVGEEIFGGTRSAGKKRLEAAGKIGIPQIIAPCAVNLMTPPRSKYKPDYYERKKYDLDALRTFLRLNSDELRVVARAMAEKLNAACGPVKFLIPLKGWASFDKAGTAIFEPESDLIFVKVFKELAAEHIEVIEVDANIDEPEFGEAVIKAFKDLVKPVFEAEPIYEGGINQ</sequence>
<dbReference type="AlphaFoldDB" id="A0A1M5Z0G6"/>
<dbReference type="InterPro" id="IPR008322">
    <property type="entry name" value="UPF0261"/>
</dbReference>
<dbReference type="OrthoDB" id="9776369at2"/>
<dbReference type="EMBL" id="FQXJ01000009">
    <property type="protein sequence ID" value="SHI17670.1"/>
    <property type="molecule type" value="Genomic_DNA"/>
</dbReference>